<organism evidence="2 3">
    <name type="scientific">Rugosimonospora acidiphila</name>
    <dbReference type="NCBI Taxonomy" id="556531"/>
    <lineage>
        <taxon>Bacteria</taxon>
        <taxon>Bacillati</taxon>
        <taxon>Actinomycetota</taxon>
        <taxon>Actinomycetes</taxon>
        <taxon>Micromonosporales</taxon>
        <taxon>Micromonosporaceae</taxon>
        <taxon>Rugosimonospora</taxon>
    </lineage>
</organism>
<feature type="transmembrane region" description="Helical" evidence="1">
    <location>
        <begin position="94"/>
        <end position="115"/>
    </location>
</feature>
<evidence type="ECO:0000313" key="2">
    <source>
        <dbReference type="EMBL" id="GAA5184451.1"/>
    </source>
</evidence>
<comment type="caution">
    <text evidence="2">The sequence shown here is derived from an EMBL/GenBank/DDBJ whole genome shotgun (WGS) entry which is preliminary data.</text>
</comment>
<name>A0ABP9RQE3_9ACTN</name>
<keyword evidence="1" id="KW-1133">Transmembrane helix</keyword>
<accession>A0ABP9RQE3</accession>
<gene>
    <name evidence="2" type="ORF">GCM10023322_25940</name>
</gene>
<evidence type="ECO:0000256" key="1">
    <source>
        <dbReference type="SAM" id="Phobius"/>
    </source>
</evidence>
<dbReference type="RefSeq" id="WP_345629237.1">
    <property type="nucleotide sequence ID" value="NZ_BAABJQ010000006.1"/>
</dbReference>
<proteinExistence type="predicted"/>
<reference evidence="3" key="1">
    <citation type="journal article" date="2019" name="Int. J. Syst. Evol. Microbiol.">
        <title>The Global Catalogue of Microorganisms (GCM) 10K type strain sequencing project: providing services to taxonomists for standard genome sequencing and annotation.</title>
        <authorList>
            <consortium name="The Broad Institute Genomics Platform"/>
            <consortium name="The Broad Institute Genome Sequencing Center for Infectious Disease"/>
            <person name="Wu L."/>
            <person name="Ma J."/>
        </authorList>
    </citation>
    <scope>NUCLEOTIDE SEQUENCE [LARGE SCALE GENOMIC DNA]</scope>
    <source>
        <strain evidence="3">JCM 18304</strain>
    </source>
</reference>
<keyword evidence="3" id="KW-1185">Reference proteome</keyword>
<evidence type="ECO:0000313" key="3">
    <source>
        <dbReference type="Proteomes" id="UP001501570"/>
    </source>
</evidence>
<feature type="transmembrane region" description="Helical" evidence="1">
    <location>
        <begin position="67"/>
        <end position="88"/>
    </location>
</feature>
<keyword evidence="1" id="KW-0812">Transmembrane</keyword>
<dbReference type="EMBL" id="BAABJQ010000006">
    <property type="protein sequence ID" value="GAA5184451.1"/>
    <property type="molecule type" value="Genomic_DNA"/>
</dbReference>
<keyword evidence="1" id="KW-0472">Membrane</keyword>
<dbReference type="Proteomes" id="UP001501570">
    <property type="component" value="Unassembled WGS sequence"/>
</dbReference>
<sequence length="166" mass="16938">MVYVRIPAAAVIELKPAPLSLIDGSPTGGHALVMCRGGTPRRPVLVSVDASTAQRAVRARTIQARGLSLIGVAGGPLIGGFLVGSVLFTGGHRGVGAVVLGAGVVVALALVAAGLRMLRRAGRLRGQIPLGAELDPDGDVILGPVHPDAAQEWARVNRPGFVTIVR</sequence>
<protein>
    <submittedName>
        <fullName evidence="2">Uncharacterized protein</fullName>
    </submittedName>
</protein>